<dbReference type="AlphaFoldDB" id="A0A9N9FTR9"/>
<dbReference type="OrthoDB" id="2411511at2759"/>
<comment type="caution">
    <text evidence="1">The sequence shown here is derived from an EMBL/GenBank/DDBJ whole genome shotgun (WGS) entry which is preliminary data.</text>
</comment>
<proteinExistence type="predicted"/>
<evidence type="ECO:0000313" key="2">
    <source>
        <dbReference type="Proteomes" id="UP000789759"/>
    </source>
</evidence>
<dbReference type="EMBL" id="CAJVQA010002712">
    <property type="protein sequence ID" value="CAG8555690.1"/>
    <property type="molecule type" value="Genomic_DNA"/>
</dbReference>
<name>A0A9N9FTR9_9GLOM</name>
<evidence type="ECO:0000313" key="1">
    <source>
        <dbReference type="EMBL" id="CAG8555690.1"/>
    </source>
</evidence>
<organism evidence="1 2">
    <name type="scientific">Cetraspora pellucida</name>
    <dbReference type="NCBI Taxonomy" id="1433469"/>
    <lineage>
        <taxon>Eukaryota</taxon>
        <taxon>Fungi</taxon>
        <taxon>Fungi incertae sedis</taxon>
        <taxon>Mucoromycota</taxon>
        <taxon>Glomeromycotina</taxon>
        <taxon>Glomeromycetes</taxon>
        <taxon>Diversisporales</taxon>
        <taxon>Gigasporaceae</taxon>
        <taxon>Cetraspora</taxon>
    </lineage>
</organism>
<reference evidence="1" key="1">
    <citation type="submission" date="2021-06" db="EMBL/GenBank/DDBJ databases">
        <authorList>
            <person name="Kallberg Y."/>
            <person name="Tangrot J."/>
            <person name="Rosling A."/>
        </authorList>
    </citation>
    <scope>NUCLEOTIDE SEQUENCE</scope>
    <source>
        <strain evidence="1">FL966</strain>
    </source>
</reference>
<keyword evidence="2" id="KW-1185">Reference proteome</keyword>
<sequence length="170" mass="19648">MNNTLELSNAINTSIVEFRCTFATFAEACATIESYAAQTNSVIILEKTKKNPDNSYKQALFVYRKQEKYARTNDVYTTKHIGCSFAISVYYHKYDKEFAITKSCLEHNHDSCSDATKFSSIIRKLDQNNFRLIEKLYNNRLRTKAIFSVLNSVSTKYIHKPNIYNAISHQ</sequence>
<dbReference type="Proteomes" id="UP000789759">
    <property type="component" value="Unassembled WGS sequence"/>
</dbReference>
<protein>
    <submittedName>
        <fullName evidence="1">9876_t:CDS:1</fullName>
    </submittedName>
</protein>
<accession>A0A9N9FTR9</accession>
<gene>
    <name evidence="1" type="ORF">CPELLU_LOCUS4966</name>
</gene>